<dbReference type="Proteomes" id="UP000193467">
    <property type="component" value="Unassembled WGS sequence"/>
</dbReference>
<dbReference type="EMBL" id="MCGR01000011">
    <property type="protein sequence ID" value="ORY88357.1"/>
    <property type="molecule type" value="Genomic_DNA"/>
</dbReference>
<name>A0A1Y2G0E9_9BASI</name>
<feature type="region of interest" description="Disordered" evidence="1">
    <location>
        <begin position="35"/>
        <end position="73"/>
    </location>
</feature>
<feature type="compositionally biased region" description="Basic residues" evidence="1">
    <location>
        <begin position="281"/>
        <end position="292"/>
    </location>
</feature>
<dbReference type="SUPFAM" id="SSF47473">
    <property type="entry name" value="EF-hand"/>
    <property type="match status" value="1"/>
</dbReference>
<dbReference type="OrthoDB" id="2530165at2759"/>
<gene>
    <name evidence="2" type="ORF">BCR35DRAFT_330226</name>
</gene>
<protein>
    <recommendedName>
        <fullName evidence="4">EF-hand domain-containing protein</fullName>
    </recommendedName>
</protein>
<feature type="compositionally biased region" description="Basic residues" evidence="1">
    <location>
        <begin position="334"/>
        <end position="352"/>
    </location>
</feature>
<reference evidence="2 3" key="1">
    <citation type="submission" date="2016-07" db="EMBL/GenBank/DDBJ databases">
        <title>Pervasive Adenine N6-methylation of Active Genes in Fungi.</title>
        <authorList>
            <consortium name="DOE Joint Genome Institute"/>
            <person name="Mondo S.J."/>
            <person name="Dannebaum R.O."/>
            <person name="Kuo R.C."/>
            <person name="Labutti K."/>
            <person name="Haridas S."/>
            <person name="Kuo A."/>
            <person name="Salamov A."/>
            <person name="Ahrendt S.R."/>
            <person name="Lipzen A."/>
            <person name="Sullivan W."/>
            <person name="Andreopoulos W.B."/>
            <person name="Clum A."/>
            <person name="Lindquist E."/>
            <person name="Daum C."/>
            <person name="Ramamoorthy G.K."/>
            <person name="Gryganskyi A."/>
            <person name="Culley D."/>
            <person name="Magnuson J.K."/>
            <person name="James T.Y."/>
            <person name="O'Malley M.A."/>
            <person name="Stajich J.E."/>
            <person name="Spatafora J.W."/>
            <person name="Visel A."/>
            <person name="Grigoriev I.V."/>
        </authorList>
    </citation>
    <scope>NUCLEOTIDE SEQUENCE [LARGE SCALE GENOMIC DNA]</scope>
    <source>
        <strain evidence="2 3">62-1032</strain>
    </source>
</reference>
<dbReference type="AlphaFoldDB" id="A0A1Y2G0E9"/>
<feature type="region of interest" description="Disordered" evidence="1">
    <location>
        <begin position="166"/>
        <end position="197"/>
    </location>
</feature>
<comment type="caution">
    <text evidence="2">The sequence shown here is derived from an EMBL/GenBank/DDBJ whole genome shotgun (WGS) entry which is preliminary data.</text>
</comment>
<dbReference type="InParanoid" id="A0A1Y2G0E9"/>
<evidence type="ECO:0008006" key="4">
    <source>
        <dbReference type="Google" id="ProtNLM"/>
    </source>
</evidence>
<feature type="compositionally biased region" description="Acidic residues" evidence="1">
    <location>
        <begin position="309"/>
        <end position="325"/>
    </location>
</feature>
<evidence type="ECO:0000256" key="1">
    <source>
        <dbReference type="SAM" id="MobiDB-lite"/>
    </source>
</evidence>
<feature type="compositionally biased region" description="Acidic residues" evidence="1">
    <location>
        <begin position="54"/>
        <end position="63"/>
    </location>
</feature>
<keyword evidence="3" id="KW-1185">Reference proteome</keyword>
<evidence type="ECO:0000313" key="3">
    <source>
        <dbReference type="Proteomes" id="UP000193467"/>
    </source>
</evidence>
<organism evidence="2 3">
    <name type="scientific">Leucosporidium creatinivorum</name>
    <dbReference type="NCBI Taxonomy" id="106004"/>
    <lineage>
        <taxon>Eukaryota</taxon>
        <taxon>Fungi</taxon>
        <taxon>Dikarya</taxon>
        <taxon>Basidiomycota</taxon>
        <taxon>Pucciniomycotina</taxon>
        <taxon>Microbotryomycetes</taxon>
        <taxon>Leucosporidiales</taxon>
        <taxon>Leucosporidium</taxon>
    </lineage>
</organism>
<accession>A0A1Y2G0E9</accession>
<dbReference type="InterPro" id="IPR011992">
    <property type="entry name" value="EF-hand-dom_pair"/>
</dbReference>
<dbReference type="Gene3D" id="1.10.238.10">
    <property type="entry name" value="EF-hand"/>
    <property type="match status" value="1"/>
</dbReference>
<feature type="region of interest" description="Disordered" evidence="1">
    <location>
        <begin position="249"/>
        <end position="352"/>
    </location>
</feature>
<sequence>MISPTAIAIVSSRYAPALPPALASRINKAFDEAINGPSPAAGAAKKKSRKMVIPDDEEDDEEQPIASASASHDTAALVEPGGWIAEGDGAGQDYGGGGFLLDNDAAMASGGGGGFSPVDDGLGGGGGFLLDDNTPIDYTTAGGFLPDLDAPPAGGGFLLDDDMNGGGGFLPDLPELPPLPDLPSLDNDDLPAPQPPSRIPLKAIPAALDALSLPGDSHDLITLFREVASEDEDGVASVRREKFIEACSVLLGDEDDDSEDGKPTSDDDSEEEAYVEEGASKSRRRIPTRRSTRANPVKDDSVPAAMELDLADEDSEPYDSDDSDIEIIGPSSSKKGKGKAKATKGKAPARRKKARVLSKAEMQEAEDTFELFFEGGLQVGKTKDKVIGLAELERVTRVLNEKMTEDEMREMLEYATRDNPAGAGGAVDFTAFTKVLAEAL</sequence>
<proteinExistence type="predicted"/>
<evidence type="ECO:0000313" key="2">
    <source>
        <dbReference type="EMBL" id="ORY88357.1"/>
    </source>
</evidence>
<feature type="compositionally biased region" description="Acidic residues" evidence="1">
    <location>
        <begin position="266"/>
        <end position="275"/>
    </location>
</feature>